<dbReference type="EMBL" id="JASBWT010000010">
    <property type="protein sequence ID" value="KAJ9101216.1"/>
    <property type="molecule type" value="Genomic_DNA"/>
</dbReference>
<sequence length="836" mass="89526">MAHQTGLYPSPPEAGAQQQFQNTAHQQAWQQAYQGMLAAATPSFEGTRSSTPLASHPNIGQLRSVSASSVTSNNPPSSASANGSNPTFHPYRRQPGNMKRSRSSDNSLSNSSRAAETSSIIANRQGGLAPSITSPSDTIVQTPNTIEHYRERARVESNGSTDSRSTVSEGGKIGVAVRAGRIPVPKLMDVTEGIHVAQGQRSVSTPVAQPQRESETEAFTRSSSNNDLSHPNTYNANQFSHKRQSSSTSSVGAVVRSTLGQGSNSTFATGTSASTPPSLVIASSSLTTPLAPVVSPERPARTMNNVPVANQGRDKSESASSGGGLKSRLQRALNKNSEKEKPRAPVISAPVGEMRQGGLTASGSAPSSLPQQTGTTGRSVSNPQQAQQQHPGLGNRRPSNSSFAPSFIEPLNGNAGKGKRNLFSMRNASTDNISIGSTVSSASMMIRKMGALGKLARRNSMAGISKIFKNKDDEDGVIMPEPKARDDMAVEKSKGDKKKKRSLFGGSKSQPANSSTSFATANGAAAVSGDDLTPAAKLARQHTLRTKADEARKAAAAARAARQSPPEAAYGDESTVRTLETGAPAEEVDDVDQVAAQLSQFSLAADDTPNLSAEAEQYGDALEGMEEEDFYRSDDADSMEEDRSDDEGEILRAPTTVENNRLNPQQWPRLRAKSSENIERSEPGPLVKIPSQDPDHLDGKSNKHASTYDPFSQSFSPFESQMDREPFADRLNFPYANFAMNSSAPVLTSMGVNPPNGGKPYRSLTAPPVQKRNINWAPECAIYHTFHAEVYDRRSEPATCNRLTPQLAQQIKDELNGYKMEEMDVHPSSRIHTHFL</sequence>
<gene>
    <name evidence="1" type="ORF">QFC21_003435</name>
</gene>
<comment type="caution">
    <text evidence="1">The sequence shown here is derived from an EMBL/GenBank/DDBJ whole genome shotgun (WGS) entry which is preliminary data.</text>
</comment>
<evidence type="ECO:0000313" key="2">
    <source>
        <dbReference type="Proteomes" id="UP001227268"/>
    </source>
</evidence>
<keyword evidence="2" id="KW-1185">Reference proteome</keyword>
<reference evidence="1" key="1">
    <citation type="submission" date="2023-04" db="EMBL/GenBank/DDBJ databases">
        <title>Draft Genome sequencing of Naganishia species isolated from polar environments using Oxford Nanopore Technology.</title>
        <authorList>
            <person name="Leo P."/>
            <person name="Venkateswaran K."/>
        </authorList>
    </citation>
    <scope>NUCLEOTIDE SEQUENCE</scope>
    <source>
        <strain evidence="1">MNA-CCFEE 5423</strain>
    </source>
</reference>
<dbReference type="Proteomes" id="UP001227268">
    <property type="component" value="Unassembled WGS sequence"/>
</dbReference>
<organism evidence="1 2">
    <name type="scientific">Naganishia friedmannii</name>
    <dbReference type="NCBI Taxonomy" id="89922"/>
    <lineage>
        <taxon>Eukaryota</taxon>
        <taxon>Fungi</taxon>
        <taxon>Dikarya</taxon>
        <taxon>Basidiomycota</taxon>
        <taxon>Agaricomycotina</taxon>
        <taxon>Tremellomycetes</taxon>
        <taxon>Filobasidiales</taxon>
        <taxon>Filobasidiaceae</taxon>
        <taxon>Naganishia</taxon>
    </lineage>
</organism>
<evidence type="ECO:0000313" key="1">
    <source>
        <dbReference type="EMBL" id="KAJ9101216.1"/>
    </source>
</evidence>
<protein>
    <submittedName>
        <fullName evidence="1">Uncharacterized protein</fullName>
    </submittedName>
</protein>
<proteinExistence type="predicted"/>
<accession>A0ACC2VRG3</accession>
<name>A0ACC2VRG3_9TREE</name>